<reference evidence="2" key="1">
    <citation type="journal article" date="2023" name="G3 (Bethesda)">
        <title>Whole genome assembly and annotation of the endangered Caribbean coral Acropora cervicornis.</title>
        <authorList>
            <person name="Selwyn J.D."/>
            <person name="Vollmer S.V."/>
        </authorList>
    </citation>
    <scope>NUCLEOTIDE SEQUENCE</scope>
    <source>
        <strain evidence="2">K2</strain>
    </source>
</reference>
<feature type="region of interest" description="Disordered" evidence="1">
    <location>
        <begin position="360"/>
        <end position="445"/>
    </location>
</feature>
<comment type="caution">
    <text evidence="2">The sequence shown here is derived from an EMBL/GenBank/DDBJ whole genome shotgun (WGS) entry which is preliminary data.</text>
</comment>
<evidence type="ECO:0000313" key="2">
    <source>
        <dbReference type="EMBL" id="KAK2552161.1"/>
    </source>
</evidence>
<organism evidence="2 3">
    <name type="scientific">Acropora cervicornis</name>
    <name type="common">Staghorn coral</name>
    <dbReference type="NCBI Taxonomy" id="6130"/>
    <lineage>
        <taxon>Eukaryota</taxon>
        <taxon>Metazoa</taxon>
        <taxon>Cnidaria</taxon>
        <taxon>Anthozoa</taxon>
        <taxon>Hexacorallia</taxon>
        <taxon>Scleractinia</taxon>
        <taxon>Astrocoeniina</taxon>
        <taxon>Acroporidae</taxon>
        <taxon>Acropora</taxon>
    </lineage>
</organism>
<protein>
    <submittedName>
        <fullName evidence="2">HIRA-interacting protein 3</fullName>
    </submittedName>
</protein>
<keyword evidence="3" id="KW-1185">Reference proteome</keyword>
<feature type="compositionally biased region" description="Low complexity" evidence="1">
    <location>
        <begin position="131"/>
        <end position="140"/>
    </location>
</feature>
<sequence>MKEMEEVVDESAIKKFVHRVFRKANDIGILSVKSVREEFLQHRGIERLKEEEKELFKKIVLDLYALYNSKQQEQNGDQESVDEESETVGSEDNSSFSSLSPRKKKRKIESDSDSDQGVTTHKGPPVECEINSSKGSNNSQKKAKSDTKKQRQVKHEIEFDNSTYDEHESKNESSIKQRSRAGKNCNQSTSKETEQSNKDSNKTGKNGVSKEGSSDDEREETDCSKPELNVEDKFLESSSRETISKNEKDVHIVLKPKKQKAKQADASENAGKKKALLLIEDSTKLKNLKRYARSCGMHFRYVDIFADCKSMSQKEKILDKLIRDKTGFQGRITLKMCQKYKKKKEEADEVAALDKSNIIASDGGGRATRRATQRVSSSSTAPREEDANVFGRLRGTMDSDESGDEEITGKQTMGTPTDKGDNQETRKKRRRLDSSSEDDDDDNFV</sequence>
<feature type="compositionally biased region" description="Basic and acidic residues" evidence="1">
    <location>
        <begin position="191"/>
        <end position="202"/>
    </location>
</feature>
<dbReference type="PANTHER" id="PTHR15410">
    <property type="entry name" value="HIRA-INTERACTING PROTEIN 3"/>
    <property type="match status" value="1"/>
</dbReference>
<dbReference type="AlphaFoldDB" id="A0AAD9Q013"/>
<dbReference type="GO" id="GO:0005634">
    <property type="term" value="C:nucleus"/>
    <property type="evidence" value="ECO:0007669"/>
    <property type="project" value="TreeGrafter"/>
</dbReference>
<gene>
    <name evidence="2" type="ORF">P5673_026918</name>
</gene>
<evidence type="ECO:0000256" key="1">
    <source>
        <dbReference type="SAM" id="MobiDB-lite"/>
    </source>
</evidence>
<dbReference type="EMBL" id="JARQWQ010000090">
    <property type="protein sequence ID" value="KAK2552161.1"/>
    <property type="molecule type" value="Genomic_DNA"/>
</dbReference>
<accession>A0AAD9Q013</accession>
<reference evidence="2" key="2">
    <citation type="journal article" date="2023" name="Science">
        <title>Genomic signatures of disease resistance in endangered staghorn corals.</title>
        <authorList>
            <person name="Vollmer S.V."/>
            <person name="Selwyn J.D."/>
            <person name="Despard B.A."/>
            <person name="Roesel C.L."/>
        </authorList>
    </citation>
    <scope>NUCLEOTIDE SEQUENCE</scope>
    <source>
        <strain evidence="2">K2</strain>
    </source>
</reference>
<feature type="compositionally biased region" description="Basic and acidic residues" evidence="1">
    <location>
        <begin position="221"/>
        <end position="252"/>
    </location>
</feature>
<evidence type="ECO:0000313" key="3">
    <source>
        <dbReference type="Proteomes" id="UP001249851"/>
    </source>
</evidence>
<feature type="region of interest" description="Disordered" evidence="1">
    <location>
        <begin position="71"/>
        <end position="267"/>
    </location>
</feature>
<name>A0AAD9Q013_ACRCE</name>
<dbReference type="InterPro" id="IPR037647">
    <property type="entry name" value="HIRIP3"/>
</dbReference>
<dbReference type="PANTHER" id="PTHR15410:SF2">
    <property type="entry name" value="HIRA-INTERACTING PROTEIN 3"/>
    <property type="match status" value="1"/>
</dbReference>
<proteinExistence type="predicted"/>
<dbReference type="Proteomes" id="UP001249851">
    <property type="component" value="Unassembled WGS sequence"/>
</dbReference>
<feature type="compositionally biased region" description="Polar residues" evidence="1">
    <location>
        <begin position="87"/>
        <end position="100"/>
    </location>
</feature>
<feature type="compositionally biased region" description="Basic and acidic residues" evidence="1">
    <location>
        <begin position="143"/>
        <end position="175"/>
    </location>
</feature>
<feature type="compositionally biased region" description="Acidic residues" evidence="1">
    <location>
        <begin position="435"/>
        <end position="445"/>
    </location>
</feature>